<reference evidence="2 3" key="1">
    <citation type="submission" date="2016-10" db="EMBL/GenBank/DDBJ databases">
        <title>The Draft Genome Sequence of Actinokineospora bangkokensis 44EHWT reveals the biosynthetic pathway of antifungal compounds Thailandins with unusual extender unit butylmalonyl-CoA.</title>
        <authorList>
            <person name="Greule A."/>
            <person name="Intra B."/>
            <person name="Flemming S."/>
            <person name="Rommel M.G."/>
            <person name="Panbangred W."/>
            <person name="Bechthold A."/>
        </authorList>
    </citation>
    <scope>NUCLEOTIDE SEQUENCE [LARGE SCALE GENOMIC DNA]</scope>
    <source>
        <strain evidence="2 3">44EHW</strain>
    </source>
</reference>
<dbReference type="PANTHER" id="PTHR30383">
    <property type="entry name" value="THIOESTERASE 1/PROTEASE 1/LYSOPHOSPHOLIPASE L1"/>
    <property type="match status" value="1"/>
</dbReference>
<dbReference type="InterPro" id="IPR051532">
    <property type="entry name" value="Ester_Hydrolysis_Enzymes"/>
</dbReference>
<dbReference type="RefSeq" id="WP_075978237.1">
    <property type="nucleotide sequence ID" value="NZ_MKQR01000028.1"/>
</dbReference>
<evidence type="ECO:0000259" key="1">
    <source>
        <dbReference type="Pfam" id="PF13472"/>
    </source>
</evidence>
<dbReference type="Pfam" id="PF13472">
    <property type="entry name" value="Lipase_GDSL_2"/>
    <property type="match status" value="1"/>
</dbReference>
<protein>
    <submittedName>
        <fullName evidence="2">GDSL family lipase</fullName>
    </submittedName>
</protein>
<organism evidence="2 3">
    <name type="scientific">Actinokineospora bangkokensis</name>
    <dbReference type="NCBI Taxonomy" id="1193682"/>
    <lineage>
        <taxon>Bacteria</taxon>
        <taxon>Bacillati</taxon>
        <taxon>Actinomycetota</taxon>
        <taxon>Actinomycetes</taxon>
        <taxon>Pseudonocardiales</taxon>
        <taxon>Pseudonocardiaceae</taxon>
        <taxon>Actinokineospora</taxon>
    </lineage>
</organism>
<gene>
    <name evidence="2" type="ORF">BJP25_03355</name>
</gene>
<dbReference type="PANTHER" id="PTHR30383:SF5">
    <property type="entry name" value="SGNH HYDROLASE-TYPE ESTERASE DOMAIN-CONTAINING PROTEIN"/>
    <property type="match status" value="1"/>
</dbReference>
<name>A0A1Q9LDE4_9PSEU</name>
<dbReference type="AlphaFoldDB" id="A0A1Q9LDE4"/>
<dbReference type="STRING" id="1193682.BJP25_03355"/>
<dbReference type="Gene3D" id="3.40.50.1110">
    <property type="entry name" value="SGNH hydrolase"/>
    <property type="match status" value="1"/>
</dbReference>
<proteinExistence type="predicted"/>
<dbReference type="InterPro" id="IPR013830">
    <property type="entry name" value="SGNH_hydro"/>
</dbReference>
<evidence type="ECO:0000313" key="2">
    <source>
        <dbReference type="EMBL" id="OLR90029.1"/>
    </source>
</evidence>
<evidence type="ECO:0000313" key="3">
    <source>
        <dbReference type="Proteomes" id="UP000186040"/>
    </source>
</evidence>
<dbReference type="SUPFAM" id="SSF52266">
    <property type="entry name" value="SGNH hydrolase"/>
    <property type="match status" value="1"/>
</dbReference>
<feature type="domain" description="SGNH hydrolase-type esterase" evidence="1">
    <location>
        <begin position="74"/>
        <end position="251"/>
    </location>
</feature>
<keyword evidence="3" id="KW-1185">Reference proteome</keyword>
<dbReference type="EMBL" id="MKQR01000028">
    <property type="protein sequence ID" value="OLR90029.1"/>
    <property type="molecule type" value="Genomic_DNA"/>
</dbReference>
<dbReference type="OrthoDB" id="9804395at2"/>
<comment type="caution">
    <text evidence="2">The sequence shown here is derived from an EMBL/GenBank/DDBJ whole genome shotgun (WGS) entry which is preliminary data.</text>
</comment>
<dbReference type="CDD" id="cd01836">
    <property type="entry name" value="FeeA_FeeB_like"/>
    <property type="match status" value="1"/>
</dbReference>
<accession>A0A1Q9LDE4</accession>
<sequence length="271" mass="27345">MGGLSGLRALALAACSVGGLSGAAYSLLNSQSRQARSVIGTPVDAPLNADGFYLPDGSGPFPLAEARDLLTLAVLGDSSAAGLGAEVPEALPGVRLARGLAEESGRPVRLSTHAVSGARTTGLEAQVDEVLLAPPATAVVIVGGNDVTARMGVHTSAALLAEQVRRLLAAGTAVVVGTCPDLGAVMPIPQPLRTVARRWSLALARAQARELAGTGATSVPLAALLSPHFLARPQDLFSDDRFHPNGAGYALAAEVLLAPVCAASGVFRGRS</sequence>
<dbReference type="Proteomes" id="UP000186040">
    <property type="component" value="Unassembled WGS sequence"/>
</dbReference>
<dbReference type="GO" id="GO:0004622">
    <property type="term" value="F:phosphatidylcholine lysophospholipase activity"/>
    <property type="evidence" value="ECO:0007669"/>
    <property type="project" value="TreeGrafter"/>
</dbReference>
<dbReference type="InterPro" id="IPR036514">
    <property type="entry name" value="SGNH_hydro_sf"/>
</dbReference>